<protein>
    <submittedName>
        <fullName evidence="9">Peptide ABC transporter substrate-binding protein</fullName>
    </submittedName>
</protein>
<dbReference type="PIRSF" id="PIRSF002741">
    <property type="entry name" value="MppA"/>
    <property type="match status" value="1"/>
</dbReference>
<dbReference type="FunFam" id="3.90.76.10:FF:000001">
    <property type="entry name" value="Oligopeptide ABC transporter substrate-binding protein"/>
    <property type="match status" value="1"/>
</dbReference>
<evidence type="ECO:0000259" key="8">
    <source>
        <dbReference type="Pfam" id="PF00496"/>
    </source>
</evidence>
<dbReference type="Gene3D" id="3.10.105.10">
    <property type="entry name" value="Dipeptide-binding Protein, Domain 3"/>
    <property type="match status" value="1"/>
</dbReference>
<accession>A0AAX3W6V2</accession>
<feature type="region of interest" description="Disordered" evidence="6">
    <location>
        <begin position="84"/>
        <end position="104"/>
    </location>
</feature>
<keyword evidence="5" id="KW-0653">Protein transport</keyword>
<feature type="chain" id="PRO_5043556392" evidence="7">
    <location>
        <begin position="21"/>
        <end position="557"/>
    </location>
</feature>
<evidence type="ECO:0000256" key="2">
    <source>
        <dbReference type="ARBA" id="ARBA00005695"/>
    </source>
</evidence>
<evidence type="ECO:0000313" key="10">
    <source>
        <dbReference type="Proteomes" id="UP001223261"/>
    </source>
</evidence>
<evidence type="ECO:0000256" key="5">
    <source>
        <dbReference type="ARBA" id="ARBA00022856"/>
    </source>
</evidence>
<organism evidence="9 10">
    <name type="scientific">Mammaliicoccus lentus</name>
    <name type="common">Staphylococcus lentus</name>
    <dbReference type="NCBI Taxonomy" id="42858"/>
    <lineage>
        <taxon>Bacteria</taxon>
        <taxon>Bacillati</taxon>
        <taxon>Bacillota</taxon>
        <taxon>Bacilli</taxon>
        <taxon>Bacillales</taxon>
        <taxon>Staphylococcaceae</taxon>
        <taxon>Mammaliicoccus</taxon>
    </lineage>
</organism>
<dbReference type="GO" id="GO:1904680">
    <property type="term" value="F:peptide transmembrane transporter activity"/>
    <property type="evidence" value="ECO:0007669"/>
    <property type="project" value="TreeGrafter"/>
</dbReference>
<dbReference type="Proteomes" id="UP001223261">
    <property type="component" value="Chromosome"/>
</dbReference>
<evidence type="ECO:0000256" key="7">
    <source>
        <dbReference type="SAM" id="SignalP"/>
    </source>
</evidence>
<feature type="compositionally biased region" description="Basic and acidic residues" evidence="6">
    <location>
        <begin position="95"/>
        <end position="104"/>
    </location>
</feature>
<dbReference type="Pfam" id="PF00496">
    <property type="entry name" value="SBP_bac_5"/>
    <property type="match status" value="1"/>
</dbReference>
<dbReference type="SUPFAM" id="SSF53850">
    <property type="entry name" value="Periplasmic binding protein-like II"/>
    <property type="match status" value="1"/>
</dbReference>
<dbReference type="GO" id="GO:0015833">
    <property type="term" value="P:peptide transport"/>
    <property type="evidence" value="ECO:0007669"/>
    <property type="project" value="UniProtKB-KW"/>
</dbReference>
<evidence type="ECO:0000256" key="3">
    <source>
        <dbReference type="ARBA" id="ARBA00022448"/>
    </source>
</evidence>
<comment type="similarity">
    <text evidence="2">Belongs to the bacterial solute-binding protein 5 family.</text>
</comment>
<evidence type="ECO:0000256" key="4">
    <source>
        <dbReference type="ARBA" id="ARBA00022729"/>
    </source>
</evidence>
<feature type="domain" description="Solute-binding protein family 5" evidence="8">
    <location>
        <begin position="87"/>
        <end position="469"/>
    </location>
</feature>
<evidence type="ECO:0000313" key="9">
    <source>
        <dbReference type="EMBL" id="WHI60924.1"/>
    </source>
</evidence>
<dbReference type="PANTHER" id="PTHR30290:SF10">
    <property type="entry name" value="PERIPLASMIC OLIGOPEPTIDE-BINDING PROTEIN-RELATED"/>
    <property type="match status" value="1"/>
</dbReference>
<evidence type="ECO:0000256" key="1">
    <source>
        <dbReference type="ARBA" id="ARBA00004193"/>
    </source>
</evidence>
<feature type="signal peptide" evidence="7">
    <location>
        <begin position="1"/>
        <end position="20"/>
    </location>
</feature>
<dbReference type="InterPro" id="IPR030678">
    <property type="entry name" value="Peptide/Ni-bd"/>
</dbReference>
<dbReference type="FunFam" id="3.10.105.10:FF:000001">
    <property type="entry name" value="Oligopeptide ABC transporter, oligopeptide-binding protein"/>
    <property type="match status" value="1"/>
</dbReference>
<dbReference type="CDD" id="cd08504">
    <property type="entry name" value="PBP2_OppA"/>
    <property type="match status" value="1"/>
</dbReference>
<dbReference type="RefSeq" id="WP_282862773.1">
    <property type="nucleotide sequence ID" value="NZ_CP118848.1"/>
</dbReference>
<dbReference type="PROSITE" id="PS51257">
    <property type="entry name" value="PROKAR_LIPOPROTEIN"/>
    <property type="match status" value="1"/>
</dbReference>
<dbReference type="GO" id="GO:0030288">
    <property type="term" value="C:outer membrane-bounded periplasmic space"/>
    <property type="evidence" value="ECO:0007669"/>
    <property type="project" value="UniProtKB-ARBA"/>
</dbReference>
<evidence type="ECO:0000256" key="6">
    <source>
        <dbReference type="SAM" id="MobiDB-lite"/>
    </source>
</evidence>
<dbReference type="InterPro" id="IPR000914">
    <property type="entry name" value="SBP_5_dom"/>
</dbReference>
<dbReference type="Gene3D" id="3.90.76.10">
    <property type="entry name" value="Dipeptide-binding Protein, Domain 1"/>
    <property type="match status" value="1"/>
</dbReference>
<dbReference type="InterPro" id="IPR023765">
    <property type="entry name" value="SBP_5_CS"/>
</dbReference>
<dbReference type="EMBL" id="CP118848">
    <property type="protein sequence ID" value="WHI60924.1"/>
    <property type="molecule type" value="Genomic_DNA"/>
</dbReference>
<dbReference type="PANTHER" id="PTHR30290">
    <property type="entry name" value="PERIPLASMIC BINDING COMPONENT OF ABC TRANSPORTER"/>
    <property type="match status" value="1"/>
</dbReference>
<dbReference type="AlphaFoldDB" id="A0AAX3W6V2"/>
<dbReference type="PROSITE" id="PS01040">
    <property type="entry name" value="SBP_BACTERIAL_5"/>
    <property type="match status" value="1"/>
</dbReference>
<keyword evidence="4 7" id="KW-0732">Signal</keyword>
<dbReference type="InterPro" id="IPR039424">
    <property type="entry name" value="SBP_5"/>
</dbReference>
<reference evidence="9" key="1">
    <citation type="journal article" date="2023" name="Antibiotics">
        <title>Prevalence and Molecular Characterization of Methicillin-Resistant Staphylococci (MRS) and Mammaliicocci (MRM) in Dromedary Camels from Algeria: First Detection of SCCmec-mecC Hybrid in Methicillin-Resistant Mammaliicoccus lentus.</title>
        <authorList>
            <person name="Belhout C."/>
            <person name="Boyen F."/>
            <person name="Vereecke N."/>
            <person name="Theuns S."/>
            <person name="Taibi N."/>
            <person name="Stegger M."/>
            <person name="de la Fe-Rodriguez P.Y."/>
            <person name="Bouayad L."/>
            <person name="Elgroud R."/>
            <person name="Butaye P."/>
        </authorList>
    </citation>
    <scope>NUCLEOTIDE SEQUENCE</scope>
    <source>
        <strain evidence="9">7048</strain>
    </source>
</reference>
<sequence length="557" mass="62981">MRKRLSVLMSILVAAVLTLAACSGGGSKKDDSGGKGGVKSEKSENVLNLTLTSDIPTMDSSLATDQVSFINFNQTLEGLYVLNKDDEPEPGVAKGDPEKSDDGKTWTIKLRDDAKWSNGDPVTAHDFVYAWQRTVDPDTAAEYAYMFENIENASEITSGDKKPEELGVKAIDDQTLEIKLEKDVPWMQSLFAFGSFMPQNEKFVEKQGKKFGTTADTTLSNGPFKMTQWKTEDSWKLEPNDKYWDKDKVKLKEVNYKVVKETQTAINLYQTGKLDMVDLDASNVSKYKDREDFAPELNSSNYFFRINNTKNKDLKNENLRKAFAKAIDKKEYVNSLLNNGSVPSDKLMVKDFVKDEDGKDYIDGVKSPLNYDKEEAKKLLEEAKKETGKDSFDIELLTYDKDESKKAAEFVKEQVEKNLPGVTLKIKQQPFKQKLSLESKGDYDISFAGWGPDYPDSTTFLDLFKKDSPHNQTGYSNAEYDKALKEANTDEMLKEENSEKRTKMLQDAESKFLESASIGPLYQEGLARLRQPYVKNWHQHKFGGDYSLKEVEIAGAK</sequence>
<keyword evidence="5" id="KW-0571">Peptide transport</keyword>
<keyword evidence="3" id="KW-0813">Transport</keyword>
<proteinExistence type="inferred from homology"/>
<dbReference type="GO" id="GO:0043190">
    <property type="term" value="C:ATP-binding cassette (ABC) transporter complex"/>
    <property type="evidence" value="ECO:0007669"/>
    <property type="project" value="InterPro"/>
</dbReference>
<name>A0AAX3W6V2_MAMLE</name>
<dbReference type="Gene3D" id="3.40.190.10">
    <property type="entry name" value="Periplasmic binding protein-like II"/>
    <property type="match status" value="1"/>
</dbReference>
<gene>
    <name evidence="9" type="ORF">PYH69_04635</name>
</gene>
<comment type="subcellular location">
    <subcellularLocation>
        <location evidence="1">Cell membrane</location>
        <topology evidence="1">Lipid-anchor</topology>
    </subcellularLocation>
</comment>